<dbReference type="Gene3D" id="1.10.8.400">
    <property type="entry name" value="Enoyl acyl carrier protein reductase"/>
    <property type="match status" value="1"/>
</dbReference>
<dbReference type="AlphaFoldDB" id="A0A2U3KI06"/>
<dbReference type="InterPro" id="IPR014358">
    <property type="entry name" value="Enoyl-ACP_Rdtase_NADH"/>
</dbReference>
<comment type="catalytic activity">
    <reaction evidence="8">
        <text>a 2,3-saturated acyl-[ACP] + NAD(+) = a (2E)-enoyl-[ACP] + NADH + H(+)</text>
        <dbReference type="Rhea" id="RHEA:10240"/>
        <dbReference type="Rhea" id="RHEA-COMP:9925"/>
        <dbReference type="Rhea" id="RHEA-COMP:9926"/>
        <dbReference type="ChEBI" id="CHEBI:15378"/>
        <dbReference type="ChEBI" id="CHEBI:57540"/>
        <dbReference type="ChEBI" id="CHEBI:57945"/>
        <dbReference type="ChEBI" id="CHEBI:78784"/>
        <dbReference type="ChEBI" id="CHEBI:78785"/>
        <dbReference type="EC" id="1.3.1.9"/>
    </reaction>
</comment>
<dbReference type="GO" id="GO:0006633">
    <property type="term" value="P:fatty acid biosynthetic process"/>
    <property type="evidence" value="ECO:0007669"/>
    <property type="project" value="UniProtKB-KW"/>
</dbReference>
<evidence type="ECO:0000256" key="5">
    <source>
        <dbReference type="ARBA" id="ARBA00023002"/>
    </source>
</evidence>
<feature type="binding site" evidence="11">
    <location>
        <begin position="65"/>
        <end position="66"/>
    </location>
    <ligand>
        <name>NAD(+)</name>
        <dbReference type="ChEBI" id="CHEBI:57540"/>
    </ligand>
</feature>
<dbReference type="EC" id="1.3.1.9" evidence="8"/>
<feature type="active site" description="Proton acceptor" evidence="9">
    <location>
        <position position="146"/>
    </location>
</feature>
<feature type="binding site" evidence="11">
    <location>
        <position position="93"/>
    </location>
    <ligand>
        <name>NAD(+)</name>
        <dbReference type="ChEBI" id="CHEBI:57540"/>
    </ligand>
</feature>
<comment type="pathway">
    <text evidence="1">Lipid metabolism; fatty acid biosynthesis.</text>
</comment>
<protein>
    <recommendedName>
        <fullName evidence="8">Enoyl-[acyl-carrier-protein] reductase [NADH]</fullName>
        <ecNumber evidence="8">1.3.1.9</ecNumber>
    </recommendedName>
</protein>
<evidence type="ECO:0000256" key="6">
    <source>
        <dbReference type="ARBA" id="ARBA00023098"/>
    </source>
</evidence>
<evidence type="ECO:0000256" key="3">
    <source>
        <dbReference type="ARBA" id="ARBA00022516"/>
    </source>
</evidence>
<evidence type="ECO:0000313" key="13">
    <source>
        <dbReference type="Proteomes" id="UP000238701"/>
    </source>
</evidence>
<sequence length="256" mass="27509">MSYDLQGRNAVVFGVANKRSIAWSIAQGLHAAGMKLAITYQNERLEQEAKDLILSLPGAEGYMCDVSKDEEIARLFATLKERYGKLHVLVHSVAYAPADELKGDFVNTSREGFRIALDVSVYSLVAVARAAAPLMEDGGSIITMTYYAADKVVPRYNVMAVAKAGLECSVRYLAYELGKKKIRVNAISAGPIKTLAARGISGLSDMLKGHEERAPLGRNVDVAEVGSTGVFLASDASSGITGEVIYVDCGYNIMGF</sequence>
<evidence type="ECO:0000256" key="9">
    <source>
        <dbReference type="PIRSR" id="PIRSR000094-1"/>
    </source>
</evidence>
<feature type="active site" description="Proton acceptor" evidence="9">
    <location>
        <position position="156"/>
    </location>
</feature>
<evidence type="ECO:0000256" key="11">
    <source>
        <dbReference type="PIRSR" id="PIRSR000094-3"/>
    </source>
</evidence>
<proteinExistence type="inferred from homology"/>
<dbReference type="PANTHER" id="PTHR43159:SF2">
    <property type="entry name" value="ENOYL-[ACYL-CARRIER-PROTEIN] REDUCTASE [NADH], CHLOROPLASTIC"/>
    <property type="match status" value="1"/>
</dbReference>
<feature type="binding site" evidence="11">
    <location>
        <position position="41"/>
    </location>
    <ligand>
        <name>NAD(+)</name>
        <dbReference type="ChEBI" id="CHEBI:57540"/>
    </ligand>
</feature>
<dbReference type="InterPro" id="IPR036291">
    <property type="entry name" value="NAD(P)-bd_dom_sf"/>
</dbReference>
<gene>
    <name evidence="12" type="primary">fabI</name>
    <name evidence="12" type="ORF">SBA1_270009</name>
</gene>
<dbReference type="PRINTS" id="PR00081">
    <property type="entry name" value="GDHRDH"/>
</dbReference>
<reference evidence="13" key="1">
    <citation type="submission" date="2018-02" db="EMBL/GenBank/DDBJ databases">
        <authorList>
            <person name="Hausmann B."/>
        </authorList>
    </citation>
    <scope>NUCLEOTIDE SEQUENCE [LARGE SCALE GENOMIC DNA]</scope>
    <source>
        <strain evidence="13">Peat soil MAG SbA1</strain>
    </source>
</reference>
<evidence type="ECO:0000256" key="1">
    <source>
        <dbReference type="ARBA" id="ARBA00005194"/>
    </source>
</evidence>
<dbReference type="Pfam" id="PF13561">
    <property type="entry name" value="adh_short_C2"/>
    <property type="match status" value="1"/>
</dbReference>
<evidence type="ECO:0000256" key="4">
    <source>
        <dbReference type="ARBA" id="ARBA00022832"/>
    </source>
</evidence>
<dbReference type="CDD" id="cd05372">
    <property type="entry name" value="ENR_SDR"/>
    <property type="match status" value="1"/>
</dbReference>
<dbReference type="SUPFAM" id="SSF51735">
    <property type="entry name" value="NAD(P)-binding Rossmann-fold domains"/>
    <property type="match status" value="1"/>
</dbReference>
<feature type="binding site" evidence="11">
    <location>
        <position position="163"/>
    </location>
    <ligand>
        <name>NAD(+)</name>
        <dbReference type="ChEBI" id="CHEBI:57540"/>
    </ligand>
</feature>
<feature type="binding site" evidence="11">
    <location>
        <begin position="192"/>
        <end position="196"/>
    </location>
    <ligand>
        <name>NAD(+)</name>
        <dbReference type="ChEBI" id="CHEBI:57540"/>
    </ligand>
</feature>
<dbReference type="PANTHER" id="PTHR43159">
    <property type="entry name" value="ENOYL-[ACYL-CARRIER-PROTEIN] REDUCTASE"/>
    <property type="match status" value="1"/>
</dbReference>
<dbReference type="GO" id="GO:0004318">
    <property type="term" value="F:enoyl-[acyl-carrier-protein] reductase (NADH) activity"/>
    <property type="evidence" value="ECO:0007669"/>
    <property type="project" value="UniProtKB-EC"/>
</dbReference>
<evidence type="ECO:0000256" key="7">
    <source>
        <dbReference type="ARBA" id="ARBA00023160"/>
    </source>
</evidence>
<keyword evidence="5 8" id="KW-0560">Oxidoreductase</keyword>
<dbReference type="Gene3D" id="3.40.50.720">
    <property type="entry name" value="NAD(P)-binding Rossmann-like Domain"/>
    <property type="match status" value="1"/>
</dbReference>
<dbReference type="PIRSF" id="PIRSF000094">
    <property type="entry name" value="Enoyl-ACP_rdct"/>
    <property type="match status" value="1"/>
</dbReference>
<evidence type="ECO:0000313" key="12">
    <source>
        <dbReference type="EMBL" id="SPF39294.1"/>
    </source>
</evidence>
<dbReference type="OrthoDB" id="9803628at2"/>
<organism evidence="12 13">
    <name type="scientific">Candidatus Sulfotelmatobacter kueseliae</name>
    <dbReference type="NCBI Taxonomy" id="2042962"/>
    <lineage>
        <taxon>Bacteria</taxon>
        <taxon>Pseudomonadati</taxon>
        <taxon>Acidobacteriota</taxon>
        <taxon>Terriglobia</taxon>
        <taxon>Terriglobales</taxon>
        <taxon>Candidatus Korobacteraceae</taxon>
        <taxon>Candidatus Sulfotelmatobacter</taxon>
    </lineage>
</organism>
<dbReference type="Proteomes" id="UP000238701">
    <property type="component" value="Unassembled WGS sequence"/>
</dbReference>
<keyword evidence="8 11" id="KW-0520">NAD</keyword>
<feature type="binding site" evidence="10">
    <location>
        <position position="96"/>
    </location>
    <ligand>
        <name>substrate</name>
    </ligand>
</feature>
<keyword evidence="6" id="KW-0443">Lipid metabolism</keyword>
<keyword evidence="4" id="KW-0276">Fatty acid metabolism</keyword>
<evidence type="ECO:0000256" key="10">
    <source>
        <dbReference type="PIRSR" id="PIRSR000094-2"/>
    </source>
</evidence>
<feature type="binding site" evidence="11">
    <location>
        <position position="14"/>
    </location>
    <ligand>
        <name>NAD(+)</name>
        <dbReference type="ChEBI" id="CHEBI:57540"/>
    </ligand>
</feature>
<dbReference type="EMBL" id="OMOD01000119">
    <property type="protein sequence ID" value="SPF39294.1"/>
    <property type="molecule type" value="Genomic_DNA"/>
</dbReference>
<feature type="binding site" evidence="11">
    <location>
        <begin position="20"/>
        <end position="21"/>
    </location>
    <ligand>
        <name>NAD(+)</name>
        <dbReference type="ChEBI" id="CHEBI:57540"/>
    </ligand>
</feature>
<dbReference type="FunFam" id="1.10.8.400:FF:000001">
    <property type="entry name" value="Enoyl-[acyl-carrier-protein] reductase [NADH]"/>
    <property type="match status" value="1"/>
</dbReference>
<evidence type="ECO:0000256" key="8">
    <source>
        <dbReference type="PIRNR" id="PIRNR000094"/>
    </source>
</evidence>
<name>A0A2U3KI06_9BACT</name>
<keyword evidence="7 8" id="KW-0275">Fatty acid biosynthesis</keyword>
<accession>A0A2U3KI06</accession>
<evidence type="ECO:0000256" key="2">
    <source>
        <dbReference type="ARBA" id="ARBA00009233"/>
    </source>
</evidence>
<dbReference type="InterPro" id="IPR002347">
    <property type="entry name" value="SDR_fam"/>
</dbReference>
<keyword evidence="3 8" id="KW-0444">Lipid biosynthesis</keyword>
<comment type="similarity">
    <text evidence="2 8">Belongs to the short-chain dehydrogenases/reductases (SDR) family. FabI subfamily.</text>
</comment>